<keyword evidence="2" id="KW-0677">Repeat</keyword>
<feature type="domain" description="Squalene cyclase N-terminal" evidence="6">
    <location>
        <begin position="136"/>
        <end position="193"/>
    </location>
</feature>
<dbReference type="GO" id="GO:0005811">
    <property type="term" value="C:lipid droplet"/>
    <property type="evidence" value="ECO:0007669"/>
    <property type="project" value="InterPro"/>
</dbReference>
<sequence>MWRLKVADGGNDPYIYTTNNFVGRQIWEFDPDYGTTEERAEVEAARENFWKNRFQVKPSSDLLWRMQASDGHWPAENAGPLYFLPPLGILTLYSLENIVKKFFATYTVIRTQHNVLYNTQLHLYAYPWRRRDGGRDNACARGRKWILDRGGVTSIPSWGKTWLSIFGLFDWSGSNPMPPEFWLFPSRLPMHPGLCCSHLLKCLNFTSTSALNAFYILGSSYINLGIELRKELFLQPYNEINWKKVRHLCAKEDLYYSHPLIQDLMWDSLYICTEPLLTRWPFNKLRQKALEVTMKHIHYEDENSRYITIGCVAKVLCMLSCWVEDANGDYFKKHLARIPDYMWVAEDGIKMQSFGSQEWDTSFALQALLACNMTDELGPALKKGHEFIKESQVKDNPSGDFKSMYRHISKGSWTFSDQDHGWQVSDCTAEVLSPLSMMTPEIVGMKMEPERLFDSVNILLSLQSKNGGLAAWEPAGASEWLEVNYFNMFKYVECTASVIKALVSFKKLQPGHRKKEIDNFITNAAKYIEDMQMPDGSWYLLARLTTTVLLLVELLSFYSNHKEMMVVGERTVLLPRQGNKSNLVQTGWALMGLLSSGQAERDPTPLHRAAKLFINSQMEDGDFPQQEITGAFMKNCMLHYADYRNIFPLWALAEYVSECHRLKSGCIAMPKKYL</sequence>
<feature type="domain" description="Squalene cyclase C-terminal" evidence="5">
    <location>
        <begin position="580"/>
        <end position="655"/>
    </location>
</feature>
<organism evidence="7 8">
    <name type="scientific">Vitis vinifera</name>
    <name type="common">Grape</name>
    <dbReference type="NCBI Taxonomy" id="29760"/>
    <lineage>
        <taxon>Eukaryota</taxon>
        <taxon>Viridiplantae</taxon>
        <taxon>Streptophyta</taxon>
        <taxon>Embryophyta</taxon>
        <taxon>Tracheophyta</taxon>
        <taxon>Spermatophyta</taxon>
        <taxon>Magnoliopsida</taxon>
        <taxon>eudicotyledons</taxon>
        <taxon>Gunneridae</taxon>
        <taxon>Pentapetalae</taxon>
        <taxon>rosids</taxon>
        <taxon>Vitales</taxon>
        <taxon>Vitaceae</taxon>
        <taxon>Viteae</taxon>
        <taxon>Vitis</taxon>
    </lineage>
</organism>
<name>A0A438FSB7_VITVI</name>
<evidence type="ECO:0000256" key="3">
    <source>
        <dbReference type="ARBA" id="ARBA00023235"/>
    </source>
</evidence>
<dbReference type="SUPFAM" id="SSF48239">
    <property type="entry name" value="Terpenoid cyclases/Protein prenyltransferases"/>
    <property type="match status" value="2"/>
</dbReference>
<evidence type="ECO:0000313" key="7">
    <source>
        <dbReference type="EMBL" id="RVW62831.1"/>
    </source>
</evidence>
<reference evidence="7 8" key="1">
    <citation type="journal article" date="2018" name="PLoS Genet.">
        <title>Population sequencing reveals clonal diversity and ancestral inbreeding in the grapevine cultivar Chardonnay.</title>
        <authorList>
            <person name="Roach M.J."/>
            <person name="Johnson D.L."/>
            <person name="Bohlmann J."/>
            <person name="van Vuuren H.J."/>
            <person name="Jones S.J."/>
            <person name="Pretorius I.S."/>
            <person name="Schmidt S.A."/>
            <person name="Borneman A.R."/>
        </authorList>
    </citation>
    <scope>NUCLEOTIDE SEQUENCE [LARGE SCALE GENOMIC DNA]</scope>
    <source>
        <strain evidence="8">cv. Chardonnay</strain>
        <tissue evidence="7">Leaf</tissue>
    </source>
</reference>
<evidence type="ECO:0000256" key="1">
    <source>
        <dbReference type="ARBA" id="ARBA00009755"/>
    </source>
</evidence>
<accession>A0A438FSB7</accession>
<dbReference type="PANTHER" id="PTHR11764">
    <property type="entry name" value="TERPENE CYCLASE/MUTASE FAMILY MEMBER"/>
    <property type="match status" value="1"/>
</dbReference>
<dbReference type="GO" id="GO:0042300">
    <property type="term" value="F:beta-amyrin synthase activity"/>
    <property type="evidence" value="ECO:0007669"/>
    <property type="project" value="UniProtKB-ARBA"/>
</dbReference>
<proteinExistence type="inferred from homology"/>
<feature type="domain" description="Squalene cyclase C-terminal" evidence="5">
    <location>
        <begin position="358"/>
        <end position="539"/>
    </location>
</feature>
<evidence type="ECO:0000259" key="6">
    <source>
        <dbReference type="Pfam" id="PF13249"/>
    </source>
</evidence>
<dbReference type="AlphaFoldDB" id="A0A438FSB7"/>
<comment type="caution">
    <text evidence="7">The sequence shown here is derived from an EMBL/GenBank/DDBJ whole genome shotgun (WGS) entry which is preliminary data.</text>
</comment>
<protein>
    <recommendedName>
        <fullName evidence="4">Terpene cyclase/mutase family member</fullName>
        <ecNumber evidence="4">5.4.99.-</ecNumber>
    </recommendedName>
</protein>
<evidence type="ECO:0000256" key="4">
    <source>
        <dbReference type="RuleBase" id="RU362003"/>
    </source>
</evidence>
<dbReference type="InterPro" id="IPR018333">
    <property type="entry name" value="Squalene_cyclase"/>
</dbReference>
<dbReference type="EC" id="5.4.99.-" evidence="4"/>
<dbReference type="PANTHER" id="PTHR11764:SF58">
    <property type="entry name" value="BETA-AMYRIN SYNTHASE-RELATED"/>
    <property type="match status" value="1"/>
</dbReference>
<keyword evidence="3 4" id="KW-0413">Isomerase</keyword>
<evidence type="ECO:0000313" key="8">
    <source>
        <dbReference type="Proteomes" id="UP000288805"/>
    </source>
</evidence>
<dbReference type="InterPro" id="IPR008930">
    <property type="entry name" value="Terpenoid_cyclase/PrenylTrfase"/>
</dbReference>
<dbReference type="Pfam" id="PF13243">
    <property type="entry name" value="SQHop_cyclase_C"/>
    <property type="match status" value="2"/>
</dbReference>
<comment type="similarity">
    <text evidence="1 4">Belongs to the terpene cyclase/mutase family.</text>
</comment>
<dbReference type="GO" id="GO:0016104">
    <property type="term" value="P:triterpenoid biosynthetic process"/>
    <property type="evidence" value="ECO:0007669"/>
    <property type="project" value="InterPro"/>
</dbReference>
<dbReference type="InterPro" id="IPR032696">
    <property type="entry name" value="SQ_cyclase_C"/>
</dbReference>
<dbReference type="Proteomes" id="UP000288805">
    <property type="component" value="Unassembled WGS sequence"/>
</dbReference>
<dbReference type="Pfam" id="PF13249">
    <property type="entry name" value="SQHop_cyclase_N"/>
    <property type="match status" value="1"/>
</dbReference>
<gene>
    <name evidence="7" type="primary">OSCBPY_18</name>
    <name evidence="7" type="ORF">CK203_056281</name>
</gene>
<evidence type="ECO:0000256" key="2">
    <source>
        <dbReference type="ARBA" id="ARBA00022737"/>
    </source>
</evidence>
<dbReference type="Gene3D" id="1.50.10.20">
    <property type="match status" value="1"/>
</dbReference>
<dbReference type="NCBIfam" id="TIGR01787">
    <property type="entry name" value="squalene_cyclas"/>
    <property type="match status" value="1"/>
</dbReference>
<dbReference type="InterPro" id="IPR032697">
    <property type="entry name" value="SQ_cyclase_N"/>
</dbReference>
<evidence type="ECO:0000259" key="5">
    <source>
        <dbReference type="Pfam" id="PF13243"/>
    </source>
</evidence>
<dbReference type="EMBL" id="QGNW01000758">
    <property type="protein sequence ID" value="RVW62831.1"/>
    <property type="molecule type" value="Genomic_DNA"/>
</dbReference>
<dbReference type="FunFam" id="1.50.10.20:FF:000101">
    <property type="entry name" value="Uncharacterized protein"/>
    <property type="match status" value="1"/>
</dbReference>